<name>A0A1V4H1I2_MORLA</name>
<organism evidence="3 4">
    <name type="scientific">Moraxella lacunata</name>
    <dbReference type="NCBI Taxonomy" id="477"/>
    <lineage>
        <taxon>Bacteria</taxon>
        <taxon>Pseudomonadati</taxon>
        <taxon>Pseudomonadota</taxon>
        <taxon>Gammaproteobacteria</taxon>
        <taxon>Moraxellales</taxon>
        <taxon>Moraxellaceae</taxon>
        <taxon>Moraxella</taxon>
    </lineage>
</organism>
<evidence type="ECO:0000313" key="4">
    <source>
        <dbReference type="Proteomes" id="UP000191025"/>
    </source>
</evidence>
<protein>
    <submittedName>
        <fullName evidence="3">Uncharacterized protein</fullName>
    </submittedName>
</protein>
<sequence>MVMSMNPNDFVNEKSVAPMNDNKHPAKQELDMLTVHNMDDKEQGSPLVAFLKKHQTFLILQCVLLILLGVSFLFW</sequence>
<dbReference type="EMBL" id="MXAN01000012">
    <property type="protein sequence ID" value="OPH38727.1"/>
    <property type="molecule type" value="Genomic_DNA"/>
</dbReference>
<gene>
    <name evidence="3" type="ORF">B5J94_02780</name>
</gene>
<accession>A0A1V4H1I2</accession>
<evidence type="ECO:0000256" key="1">
    <source>
        <dbReference type="SAM" id="MobiDB-lite"/>
    </source>
</evidence>
<evidence type="ECO:0000313" key="3">
    <source>
        <dbReference type="EMBL" id="OPH38727.1"/>
    </source>
</evidence>
<dbReference type="Proteomes" id="UP000191025">
    <property type="component" value="Unassembled WGS sequence"/>
</dbReference>
<dbReference type="AlphaFoldDB" id="A0A1V4H1I2"/>
<keyword evidence="2" id="KW-0812">Transmembrane</keyword>
<keyword evidence="2" id="KW-0472">Membrane</keyword>
<keyword evidence="2" id="KW-1133">Transmembrane helix</keyword>
<evidence type="ECO:0000256" key="2">
    <source>
        <dbReference type="SAM" id="Phobius"/>
    </source>
</evidence>
<feature type="region of interest" description="Disordered" evidence="1">
    <location>
        <begin position="1"/>
        <end position="23"/>
    </location>
</feature>
<reference evidence="4" key="1">
    <citation type="submission" date="2017-03" db="EMBL/GenBank/DDBJ databases">
        <title>Draft genome sequence of Moraxella equi CCUG 4950T type strain.</title>
        <authorList>
            <person name="Salva-Serra F."/>
            <person name="Engstrom-Jakobsson H."/>
            <person name="Thorell K."/>
            <person name="Jaen-Luchoro D."/>
            <person name="Gonzales-Siles L."/>
            <person name="Karlsson R."/>
            <person name="Yazdan S."/>
            <person name="Boulund F."/>
            <person name="Johnning A."/>
            <person name="Engstrand L."/>
            <person name="Kristiansson E."/>
            <person name="Moore E."/>
        </authorList>
    </citation>
    <scope>NUCLEOTIDE SEQUENCE [LARGE SCALE GENOMIC DNA]</scope>
    <source>
        <strain evidence="4">CCUG 4441</strain>
    </source>
</reference>
<proteinExistence type="predicted"/>
<comment type="caution">
    <text evidence="3">The sequence shown here is derived from an EMBL/GenBank/DDBJ whole genome shotgun (WGS) entry which is preliminary data.</text>
</comment>
<feature type="transmembrane region" description="Helical" evidence="2">
    <location>
        <begin position="57"/>
        <end position="74"/>
    </location>
</feature>